<dbReference type="SMART" id="SM00990">
    <property type="entry name" value="VRR_NUC"/>
    <property type="match status" value="1"/>
</dbReference>
<dbReference type="PANTHER" id="PTHR15749">
    <property type="entry name" value="FANCONI-ASSOCIATED NUCLEASE 1"/>
    <property type="match status" value="1"/>
</dbReference>
<dbReference type="EMBL" id="JBBXJM010000004">
    <property type="protein sequence ID" value="KAL1408877.1"/>
    <property type="molecule type" value="Genomic_DNA"/>
</dbReference>
<dbReference type="CDD" id="cd22326">
    <property type="entry name" value="FAN1-like"/>
    <property type="match status" value="1"/>
</dbReference>
<evidence type="ECO:0000313" key="12">
    <source>
        <dbReference type="Proteomes" id="UP001565368"/>
    </source>
</evidence>
<keyword evidence="4 8" id="KW-0479">Metal-binding</keyword>
<sequence>MAAECMSSPPPDILDESSWAPSPAAAAPPSPPEEDVGGSRGRVSMYVKLFDEMLRTVLESEPYLFTPRELWILRHIIGMQYEPLYLLTRLLLRRPRKVHPFANIVPAYSAELGEDGVKRAAEALCAPLEYPDDLQEEATGQGTAGGEAAVAAADPARPWAELPTGLSEDEERADPDLAEAIRVSLWSERTAGEGSGSGLSQTASTSGSMQATSSLAQVDPSPPPDTIEALAHDESGLSLDDIMSCIPADDLRRVARARKVPMNLLVSRESTMRALKDVARKQTTLGLAPLDRKGKGKANGAIKRTVSATTTSEHKVLAELLPYVDGHVVQIDPALFTLVARVNLIFSRAPPQSVSAPALMLPPILVTSNKRSYPDYGEPTRSVIWKDREELIAWERAVLREVLVSETLGDNWAEQRRGGGYGMQQPLSRADGAKLVRKLWEAIWPQWQEMVAGEGGHAPDAAEEHAHVAGDRFKTGHVLTRIVYKGAESLGILHEYDLECEVLRALLAQRRWRRGKRGAWYERLALVLMTHYNKGDKKTEKLEEATQVCIDALLDDDTHIIYRPGLSRRLTRLEKKLRLPPEECHISYAELQECLIRTVVAPRVQQNIGQARSQPAENGREREPSLGLDDEADKAKAAQQVGKSVWLGREGEVTVEGWVLEWWEDKGYQGFHAEGSILSTLFTLLMWPVLFHPLPGAFETRYQTAPLDLGEDTFARARRDLVDARLDAMQSNDAALAMLRDADSRERPRGTWAVGVNWDFGARELEEIVTCLGGRALSVICRMLSEEYRHRMSGVPDLIVWNIDEKEVRFVEVKGPGDQLSETQRVWIDVLQSVGVPVEVCRVQAKDGAEAADKLKRKNSRVKAEQRAATRKRGPSPIVVDDSSEGEAGEAGEADEWQFESGDEGKGEGHWERAGERAGKRAKK</sequence>
<feature type="region of interest" description="Disordered" evidence="9">
    <location>
        <begin position="1"/>
        <end position="39"/>
    </location>
</feature>
<feature type="compositionally biased region" description="Basic and acidic residues" evidence="9">
    <location>
        <begin position="903"/>
        <end position="924"/>
    </location>
</feature>
<proteinExistence type="inferred from homology"/>
<dbReference type="InterPro" id="IPR049126">
    <property type="entry name" value="FAN1-like_TPR"/>
</dbReference>
<evidence type="ECO:0000313" key="11">
    <source>
        <dbReference type="EMBL" id="KAL1408877.1"/>
    </source>
</evidence>
<evidence type="ECO:0000256" key="1">
    <source>
        <dbReference type="ARBA" id="ARBA00000983"/>
    </source>
</evidence>
<keyword evidence="5 8" id="KW-0378">Hydrolase</keyword>
<dbReference type="InterPro" id="IPR049132">
    <property type="entry name" value="FAN1-like_euk"/>
</dbReference>
<accession>A0ABR3Q356</accession>
<keyword evidence="7 8" id="KW-0464">Manganese</keyword>
<protein>
    <recommendedName>
        <fullName evidence="8">Fanconi-associated nuclease</fullName>
        <ecNumber evidence="8">3.1.4.1</ecNumber>
    </recommendedName>
</protein>
<comment type="catalytic activity">
    <reaction evidence="1 8">
        <text>Hydrolytically removes 5'-nucleotides successively from the 3'-hydroxy termini of 3'-hydroxy-terminated oligonucleotides.</text>
        <dbReference type="EC" id="3.1.4.1"/>
    </reaction>
</comment>
<evidence type="ECO:0000256" key="6">
    <source>
        <dbReference type="ARBA" id="ARBA00022842"/>
    </source>
</evidence>
<gene>
    <name evidence="11" type="ORF">Q8F55_005691</name>
</gene>
<dbReference type="GeneID" id="95986734"/>
<feature type="compositionally biased region" description="Polar residues" evidence="9">
    <location>
        <begin position="198"/>
        <end position="216"/>
    </location>
</feature>
<keyword evidence="8" id="KW-0539">Nucleus</keyword>
<keyword evidence="3 8" id="KW-0540">Nuclease</keyword>
<name>A0ABR3Q356_9TREE</name>
<dbReference type="InterPro" id="IPR014883">
    <property type="entry name" value="VRR_NUC"/>
</dbReference>
<dbReference type="InterPro" id="IPR033315">
    <property type="entry name" value="Fan1-like"/>
</dbReference>
<dbReference type="RefSeq" id="XP_069208821.1">
    <property type="nucleotide sequence ID" value="XM_069354179.1"/>
</dbReference>
<keyword evidence="6 8" id="KW-0460">Magnesium</keyword>
<reference evidence="11 12" key="1">
    <citation type="submission" date="2023-08" db="EMBL/GenBank/DDBJ databases">
        <title>Annotated Genome Sequence of Vanrija albida AlHP1.</title>
        <authorList>
            <person name="Herzog R."/>
        </authorList>
    </citation>
    <scope>NUCLEOTIDE SEQUENCE [LARGE SCALE GENOMIC DNA]</scope>
    <source>
        <strain evidence="11 12">AlHP1</strain>
    </source>
</reference>
<organism evidence="11 12">
    <name type="scientific">Vanrija albida</name>
    <dbReference type="NCBI Taxonomy" id="181172"/>
    <lineage>
        <taxon>Eukaryota</taxon>
        <taxon>Fungi</taxon>
        <taxon>Dikarya</taxon>
        <taxon>Basidiomycota</taxon>
        <taxon>Agaricomycotina</taxon>
        <taxon>Tremellomycetes</taxon>
        <taxon>Trichosporonales</taxon>
        <taxon>Trichosporonaceae</taxon>
        <taxon>Vanrija</taxon>
    </lineage>
</organism>
<evidence type="ECO:0000256" key="2">
    <source>
        <dbReference type="ARBA" id="ARBA00005533"/>
    </source>
</evidence>
<comment type="cofactor">
    <cofactor evidence="8">
        <name>Mg(2+)</name>
        <dbReference type="ChEBI" id="CHEBI:18420"/>
    </cofactor>
    <cofactor evidence="8">
        <name>Mn(2+)</name>
        <dbReference type="ChEBI" id="CHEBI:29035"/>
    </cofactor>
</comment>
<dbReference type="Gene3D" id="3.40.1350.10">
    <property type="match status" value="1"/>
</dbReference>
<evidence type="ECO:0000259" key="10">
    <source>
        <dbReference type="SMART" id="SM00990"/>
    </source>
</evidence>
<dbReference type="Proteomes" id="UP001565368">
    <property type="component" value="Unassembled WGS sequence"/>
</dbReference>
<feature type="compositionally biased region" description="Acidic residues" evidence="9">
    <location>
        <begin position="882"/>
        <end position="902"/>
    </location>
</feature>
<dbReference type="Pfam" id="PF08774">
    <property type="entry name" value="VRR_NUC"/>
    <property type="match status" value="1"/>
</dbReference>
<dbReference type="Pfam" id="PF21170">
    <property type="entry name" value="FAN1_TPR"/>
    <property type="match status" value="1"/>
</dbReference>
<comment type="caution">
    <text evidence="11">The sequence shown here is derived from an EMBL/GenBank/DDBJ whole genome shotgun (WGS) entry which is preliminary data.</text>
</comment>
<evidence type="ECO:0000256" key="7">
    <source>
        <dbReference type="ARBA" id="ARBA00023211"/>
    </source>
</evidence>
<comment type="similarity">
    <text evidence="2 8">Belongs to the FAN1 family.</text>
</comment>
<dbReference type="EC" id="3.1.4.1" evidence="8"/>
<keyword evidence="8" id="KW-0227">DNA damage</keyword>
<feature type="domain" description="VRR-NUC" evidence="10">
    <location>
        <begin position="730"/>
        <end position="845"/>
    </location>
</feature>
<evidence type="ECO:0000256" key="5">
    <source>
        <dbReference type="ARBA" id="ARBA00022801"/>
    </source>
</evidence>
<feature type="region of interest" description="Disordered" evidence="9">
    <location>
        <begin position="852"/>
        <end position="924"/>
    </location>
</feature>
<keyword evidence="8" id="KW-0234">DNA repair</keyword>
<keyword evidence="12" id="KW-1185">Reference proteome</keyword>
<comment type="function">
    <text evidence="8">Nuclease required for the repair of DNA interstrand cross-links (ICL). Acts as a 5'-3' exonuclease that anchors at a cut end of DNA and cleaves DNA successively at every third nucleotide, allowing to excise an ICL from one strand through flanking incisions.</text>
</comment>
<dbReference type="InterPro" id="IPR011856">
    <property type="entry name" value="tRNA_endonuc-like_dom_sf"/>
</dbReference>
<evidence type="ECO:0000256" key="9">
    <source>
        <dbReference type="SAM" id="MobiDB-lite"/>
    </source>
</evidence>
<feature type="region of interest" description="Disordered" evidence="9">
    <location>
        <begin position="189"/>
        <end position="221"/>
    </location>
</feature>
<comment type="subcellular location">
    <subcellularLocation>
        <location evidence="8">Nucleus</location>
    </subcellularLocation>
</comment>
<evidence type="ECO:0000256" key="8">
    <source>
        <dbReference type="RuleBase" id="RU365033"/>
    </source>
</evidence>
<evidence type="ECO:0000256" key="4">
    <source>
        <dbReference type="ARBA" id="ARBA00022723"/>
    </source>
</evidence>
<dbReference type="PANTHER" id="PTHR15749:SF4">
    <property type="entry name" value="FANCONI-ASSOCIATED NUCLEASE 1"/>
    <property type="match status" value="1"/>
</dbReference>
<evidence type="ECO:0000256" key="3">
    <source>
        <dbReference type="ARBA" id="ARBA00022722"/>
    </source>
</evidence>
<feature type="region of interest" description="Disordered" evidence="9">
    <location>
        <begin position="608"/>
        <end position="633"/>
    </location>
</feature>